<comment type="caution">
    <text evidence="1">The sequence shown here is derived from an EMBL/GenBank/DDBJ whole genome shotgun (WGS) entry which is preliminary data.</text>
</comment>
<evidence type="ECO:0000313" key="1">
    <source>
        <dbReference type="EMBL" id="KAI3780538.1"/>
    </source>
</evidence>
<gene>
    <name evidence="1" type="ORF">L2E82_10520</name>
</gene>
<evidence type="ECO:0000313" key="2">
    <source>
        <dbReference type="Proteomes" id="UP001055811"/>
    </source>
</evidence>
<name>A0ACB9GBF2_CICIN</name>
<reference evidence="2" key="1">
    <citation type="journal article" date="2022" name="Mol. Ecol. Resour.">
        <title>The genomes of chicory, endive, great burdock and yacon provide insights into Asteraceae palaeo-polyploidization history and plant inulin production.</title>
        <authorList>
            <person name="Fan W."/>
            <person name="Wang S."/>
            <person name="Wang H."/>
            <person name="Wang A."/>
            <person name="Jiang F."/>
            <person name="Liu H."/>
            <person name="Zhao H."/>
            <person name="Xu D."/>
            <person name="Zhang Y."/>
        </authorList>
    </citation>
    <scope>NUCLEOTIDE SEQUENCE [LARGE SCALE GENOMIC DNA]</scope>
    <source>
        <strain evidence="2">cv. Punajuju</strain>
    </source>
</reference>
<dbReference type="EMBL" id="CM042010">
    <property type="protein sequence ID" value="KAI3780538.1"/>
    <property type="molecule type" value="Genomic_DNA"/>
</dbReference>
<sequence>MTSLGLELGLPVSVQTYQMGLTRMDAALDKVSCLGFSKPLIRRTVRNLLKVYGDDGWKLIEEDGYKVVLDVILDEQE</sequence>
<accession>A0ACB9GBF2</accession>
<proteinExistence type="predicted"/>
<dbReference type="Proteomes" id="UP001055811">
    <property type="component" value="Linkage Group LG02"/>
</dbReference>
<protein>
    <submittedName>
        <fullName evidence="1">Uncharacterized protein</fullName>
    </submittedName>
</protein>
<keyword evidence="2" id="KW-1185">Reference proteome</keyword>
<organism evidence="1 2">
    <name type="scientific">Cichorium intybus</name>
    <name type="common">Chicory</name>
    <dbReference type="NCBI Taxonomy" id="13427"/>
    <lineage>
        <taxon>Eukaryota</taxon>
        <taxon>Viridiplantae</taxon>
        <taxon>Streptophyta</taxon>
        <taxon>Embryophyta</taxon>
        <taxon>Tracheophyta</taxon>
        <taxon>Spermatophyta</taxon>
        <taxon>Magnoliopsida</taxon>
        <taxon>eudicotyledons</taxon>
        <taxon>Gunneridae</taxon>
        <taxon>Pentapetalae</taxon>
        <taxon>asterids</taxon>
        <taxon>campanulids</taxon>
        <taxon>Asterales</taxon>
        <taxon>Asteraceae</taxon>
        <taxon>Cichorioideae</taxon>
        <taxon>Cichorieae</taxon>
        <taxon>Cichoriinae</taxon>
        <taxon>Cichorium</taxon>
    </lineage>
</organism>
<reference evidence="1 2" key="2">
    <citation type="journal article" date="2022" name="Mol. Ecol. Resour.">
        <title>The genomes of chicory, endive, great burdock and yacon provide insights into Asteraceae paleo-polyploidization history and plant inulin production.</title>
        <authorList>
            <person name="Fan W."/>
            <person name="Wang S."/>
            <person name="Wang H."/>
            <person name="Wang A."/>
            <person name="Jiang F."/>
            <person name="Liu H."/>
            <person name="Zhao H."/>
            <person name="Xu D."/>
            <person name="Zhang Y."/>
        </authorList>
    </citation>
    <scope>NUCLEOTIDE SEQUENCE [LARGE SCALE GENOMIC DNA]</scope>
    <source>
        <strain evidence="2">cv. Punajuju</strain>
        <tissue evidence="1">Leaves</tissue>
    </source>
</reference>